<dbReference type="GO" id="GO:0070492">
    <property type="term" value="F:oligosaccharide binding"/>
    <property type="evidence" value="ECO:0007669"/>
    <property type="project" value="TreeGrafter"/>
</dbReference>
<dbReference type="AlphaFoldDB" id="A0A366X3B0"/>
<accession>A0A366X3B0</accession>
<gene>
    <name evidence="2" type="ORF">DS909_06050</name>
</gene>
<feature type="domain" description="H-type lectin" evidence="1">
    <location>
        <begin position="40"/>
        <end position="104"/>
    </location>
</feature>
<dbReference type="GO" id="GO:0098636">
    <property type="term" value="C:protein complex involved in cell adhesion"/>
    <property type="evidence" value="ECO:0007669"/>
    <property type="project" value="TreeGrafter"/>
</dbReference>
<dbReference type="InterPro" id="IPR052487">
    <property type="entry name" value="Galactose-binding_lectin"/>
</dbReference>
<dbReference type="Gene3D" id="2.60.40.2080">
    <property type="match status" value="1"/>
</dbReference>
<evidence type="ECO:0000313" key="2">
    <source>
        <dbReference type="EMBL" id="RBW58520.1"/>
    </source>
</evidence>
<dbReference type="Pfam" id="PF09458">
    <property type="entry name" value="H_lectin"/>
    <property type="match status" value="1"/>
</dbReference>
<name>A0A366X3B0_9RHOB</name>
<dbReference type="PANTHER" id="PTHR46938">
    <property type="entry name" value="DISCOIDIN-1 SUBUNIT A-RELATED-RELATED"/>
    <property type="match status" value="1"/>
</dbReference>
<proteinExistence type="predicted"/>
<evidence type="ECO:0000259" key="1">
    <source>
        <dbReference type="Pfam" id="PF09458"/>
    </source>
</evidence>
<dbReference type="InterPro" id="IPR019019">
    <property type="entry name" value="H-type_lectin_domain"/>
</dbReference>
<dbReference type="Proteomes" id="UP000252706">
    <property type="component" value="Unassembled WGS sequence"/>
</dbReference>
<dbReference type="EMBL" id="QOCE01000013">
    <property type="protein sequence ID" value="RBW58520.1"/>
    <property type="molecule type" value="Genomic_DNA"/>
</dbReference>
<organism evidence="2 3">
    <name type="scientific">Phaeobacter gallaeciensis</name>
    <dbReference type="NCBI Taxonomy" id="60890"/>
    <lineage>
        <taxon>Bacteria</taxon>
        <taxon>Pseudomonadati</taxon>
        <taxon>Pseudomonadota</taxon>
        <taxon>Alphaproteobacteria</taxon>
        <taxon>Rhodobacterales</taxon>
        <taxon>Roseobacteraceae</taxon>
        <taxon>Phaeobacter</taxon>
    </lineage>
</organism>
<evidence type="ECO:0000313" key="3">
    <source>
        <dbReference type="Proteomes" id="UP000252706"/>
    </source>
</evidence>
<dbReference type="GO" id="GO:0030247">
    <property type="term" value="F:polysaccharide binding"/>
    <property type="evidence" value="ECO:0007669"/>
    <property type="project" value="TreeGrafter"/>
</dbReference>
<dbReference type="GO" id="GO:0009986">
    <property type="term" value="C:cell surface"/>
    <property type="evidence" value="ECO:0007669"/>
    <property type="project" value="TreeGrafter"/>
</dbReference>
<dbReference type="SUPFAM" id="SSF141086">
    <property type="entry name" value="Agglutinin HPA-like"/>
    <property type="match status" value="1"/>
</dbReference>
<protein>
    <recommendedName>
        <fullName evidence="1">H-type lectin domain-containing protein</fullName>
    </recommendedName>
</protein>
<dbReference type="InterPro" id="IPR037221">
    <property type="entry name" value="H-type_lectin_dom_sf"/>
</dbReference>
<sequence length="116" mass="13114">MKFFKTHPIAIAQGDEQLFSDFENGGEMWTGSGTRERRLAVTFQEPFRSTPAVQAHISLWDVDTTFAVRAEVTAEQISTTGFDIVFHTWADTRVARVRVAWMAIGDVSDDDDWDIS</sequence>
<dbReference type="RefSeq" id="WP_113822557.1">
    <property type="nucleotide sequence ID" value="NZ_QOCE01000013.1"/>
</dbReference>
<dbReference type="GO" id="GO:0046871">
    <property type="term" value="F:N-acetylgalactosamine binding"/>
    <property type="evidence" value="ECO:0007669"/>
    <property type="project" value="TreeGrafter"/>
</dbReference>
<reference evidence="2 3" key="1">
    <citation type="submission" date="2018-07" db="EMBL/GenBank/DDBJ databases">
        <title>Modular assembly of carbohydrate-degrading microbial communities in the ocean.</title>
        <authorList>
            <person name="Enke T.N."/>
            <person name="Datta M.S."/>
            <person name="Schwartzman J.A."/>
            <person name="Cermak N."/>
            <person name="Schmitz D.A."/>
            <person name="Barrere J."/>
            <person name="Cordero O.X."/>
        </authorList>
    </citation>
    <scope>NUCLEOTIDE SEQUENCE [LARGE SCALE GENOMIC DNA]</scope>
    <source>
        <strain evidence="2 3">C3M10</strain>
    </source>
</reference>
<dbReference type="GO" id="GO:0098609">
    <property type="term" value="P:cell-cell adhesion"/>
    <property type="evidence" value="ECO:0007669"/>
    <property type="project" value="TreeGrafter"/>
</dbReference>
<dbReference type="OrthoDB" id="7658568at2"/>
<dbReference type="GO" id="GO:0045335">
    <property type="term" value="C:phagocytic vesicle"/>
    <property type="evidence" value="ECO:0007669"/>
    <property type="project" value="TreeGrafter"/>
</dbReference>
<comment type="caution">
    <text evidence="2">The sequence shown here is derived from an EMBL/GenBank/DDBJ whole genome shotgun (WGS) entry which is preliminary data.</text>
</comment>